<sequence length="66" mass="7795">FQLLRSIFRAWELHFFGRRSSLRQPSTLTNVLPSHKRILICNSYVVARYPTTRLASVKRTRVKLHA</sequence>
<name>A0AAN8F5S8_TRICO</name>
<proteinExistence type="predicted"/>
<reference evidence="1 2" key="1">
    <citation type="submission" date="2019-10" db="EMBL/GenBank/DDBJ databases">
        <title>Assembly and Annotation for the nematode Trichostrongylus colubriformis.</title>
        <authorList>
            <person name="Martin J."/>
        </authorList>
    </citation>
    <scope>NUCLEOTIDE SEQUENCE [LARGE SCALE GENOMIC DNA]</scope>
    <source>
        <strain evidence="1">G859</strain>
        <tissue evidence="1">Whole worm</tissue>
    </source>
</reference>
<dbReference type="Proteomes" id="UP001331761">
    <property type="component" value="Unassembled WGS sequence"/>
</dbReference>
<evidence type="ECO:0000313" key="1">
    <source>
        <dbReference type="EMBL" id="KAK5972772.1"/>
    </source>
</evidence>
<comment type="caution">
    <text evidence="1">The sequence shown here is derived from an EMBL/GenBank/DDBJ whole genome shotgun (WGS) entry which is preliminary data.</text>
</comment>
<gene>
    <name evidence="1" type="ORF">GCK32_022177</name>
</gene>
<accession>A0AAN8F5S8</accession>
<feature type="non-terminal residue" evidence="1">
    <location>
        <position position="1"/>
    </location>
</feature>
<protein>
    <submittedName>
        <fullName evidence="1">Uncharacterized protein</fullName>
    </submittedName>
</protein>
<dbReference type="AlphaFoldDB" id="A0AAN8F5S8"/>
<keyword evidence="2" id="KW-1185">Reference proteome</keyword>
<organism evidence="1 2">
    <name type="scientific">Trichostrongylus colubriformis</name>
    <name type="common">Black scour worm</name>
    <dbReference type="NCBI Taxonomy" id="6319"/>
    <lineage>
        <taxon>Eukaryota</taxon>
        <taxon>Metazoa</taxon>
        <taxon>Ecdysozoa</taxon>
        <taxon>Nematoda</taxon>
        <taxon>Chromadorea</taxon>
        <taxon>Rhabditida</taxon>
        <taxon>Rhabditina</taxon>
        <taxon>Rhabditomorpha</taxon>
        <taxon>Strongyloidea</taxon>
        <taxon>Trichostrongylidae</taxon>
        <taxon>Trichostrongylus</taxon>
    </lineage>
</organism>
<dbReference type="EMBL" id="WIXE01016317">
    <property type="protein sequence ID" value="KAK5972772.1"/>
    <property type="molecule type" value="Genomic_DNA"/>
</dbReference>
<evidence type="ECO:0000313" key="2">
    <source>
        <dbReference type="Proteomes" id="UP001331761"/>
    </source>
</evidence>